<proteinExistence type="predicted"/>
<dbReference type="EMBL" id="CAJMWT010003471">
    <property type="protein sequence ID" value="CAE6472335.1"/>
    <property type="molecule type" value="Genomic_DNA"/>
</dbReference>
<name>A0A8H3C5U6_9AGAM</name>
<dbReference type="AlphaFoldDB" id="A0A8H3C5U6"/>
<evidence type="ECO:0008006" key="3">
    <source>
        <dbReference type="Google" id="ProtNLM"/>
    </source>
</evidence>
<evidence type="ECO:0000313" key="2">
    <source>
        <dbReference type="Proteomes" id="UP000663843"/>
    </source>
</evidence>
<organism evidence="1 2">
    <name type="scientific">Rhizoctonia solani</name>
    <dbReference type="NCBI Taxonomy" id="456999"/>
    <lineage>
        <taxon>Eukaryota</taxon>
        <taxon>Fungi</taxon>
        <taxon>Dikarya</taxon>
        <taxon>Basidiomycota</taxon>
        <taxon>Agaricomycotina</taxon>
        <taxon>Agaricomycetes</taxon>
        <taxon>Cantharellales</taxon>
        <taxon>Ceratobasidiaceae</taxon>
        <taxon>Rhizoctonia</taxon>
    </lineage>
</organism>
<accession>A0A8H3C5U6</accession>
<evidence type="ECO:0000313" key="1">
    <source>
        <dbReference type="EMBL" id="CAE6472335.1"/>
    </source>
</evidence>
<protein>
    <recommendedName>
        <fullName evidence="3">MYND-type domain-containing protein</fullName>
    </recommendedName>
</protein>
<comment type="caution">
    <text evidence="1">The sequence shown here is derived from an EMBL/GenBank/DDBJ whole genome shotgun (WGS) entry which is preliminary data.</text>
</comment>
<sequence>MSPPLHPRWGRPIQLYSGTSHANQCTLSVDHELAGLQALQKVSQFATEGYMSTAENSEHNIDLSTLQSALLLTSDSATFRHLANPPVVSGCIQLMKTVNCQSLGVASPLSYEYGYICFKLLVAALNSCLLRSWDMLDELLATRENLPKHNVDIMILAKLCEGVVRQIFLGENGGSDGWPLGWSESVSHRPRKPLLPKSDISTLLDLVWHDRNLFLPVLLRGDSTEWGLTGLFLFFLRYIARERNERNRAWKDINTRVYELALRYLLVAHGSQREPVLYIIDSTICSNRWPNTPKHIDEADSRMIATAFIDLMSKPDSSGFLHSRGPGVLLCLVPHCIDQRALDVLPVVLRSTIKYGWLRIINLRNAEELKSFVSSFFGPLHILLCPPHDGPPRKLPAATIRTQIIDIFYDNDLLDLTARAIIQLDPKLTQIEEVLRIITSFYENLAQFGATSDLESHFKDYVPMWHRFNNHLHQVLTTCCTGTSTPAKSENQGHYYLCMRTWLEIAQYLGLKNIIFANDKINCFSGRCPAYGIGSVRFGCAHCGNARYCDERCQAV</sequence>
<dbReference type="Proteomes" id="UP000663843">
    <property type="component" value="Unassembled WGS sequence"/>
</dbReference>
<gene>
    <name evidence="1" type="ORF">RDB_LOCUS107877</name>
</gene>
<reference evidence="1" key="1">
    <citation type="submission" date="2021-01" db="EMBL/GenBank/DDBJ databases">
        <authorList>
            <person name="Kaushik A."/>
        </authorList>
    </citation>
    <scope>NUCLEOTIDE SEQUENCE</scope>
    <source>
        <strain evidence="1">AG2-2IIIB</strain>
    </source>
</reference>